<feature type="compositionally biased region" description="Gly residues" evidence="1">
    <location>
        <begin position="409"/>
        <end position="421"/>
    </location>
</feature>
<evidence type="ECO:0000256" key="1">
    <source>
        <dbReference type="SAM" id="MobiDB-lite"/>
    </source>
</evidence>
<feature type="region of interest" description="Disordered" evidence="1">
    <location>
        <begin position="210"/>
        <end position="255"/>
    </location>
</feature>
<feature type="region of interest" description="Disordered" evidence="1">
    <location>
        <begin position="372"/>
        <end position="517"/>
    </location>
</feature>
<evidence type="ECO:0000313" key="3">
    <source>
        <dbReference type="Proteomes" id="UP000324907"/>
    </source>
</evidence>
<feature type="compositionally biased region" description="Basic residues" evidence="1">
    <location>
        <begin position="240"/>
        <end position="249"/>
    </location>
</feature>
<reference evidence="2 3" key="1">
    <citation type="submission" date="2019-07" db="EMBL/GenBank/DDBJ databases">
        <title>Genomes of Cafeteria roenbergensis.</title>
        <authorList>
            <person name="Fischer M.G."/>
            <person name="Hackl T."/>
            <person name="Roman M."/>
        </authorList>
    </citation>
    <scope>NUCLEOTIDE SEQUENCE [LARGE SCALE GENOMIC DNA]</scope>
    <source>
        <strain evidence="2 3">RCC970-E3</strain>
    </source>
</reference>
<proteinExistence type="predicted"/>
<dbReference type="CDD" id="cd02066">
    <property type="entry name" value="GRX_family"/>
    <property type="match status" value="1"/>
</dbReference>
<evidence type="ECO:0000313" key="2">
    <source>
        <dbReference type="EMBL" id="KAA0158686.1"/>
    </source>
</evidence>
<comment type="caution">
    <text evidence="2">The sequence shown here is derived from an EMBL/GenBank/DDBJ whole genome shotgun (WGS) entry which is preliminary data.</text>
</comment>
<feature type="region of interest" description="Disordered" evidence="1">
    <location>
        <begin position="308"/>
        <end position="331"/>
    </location>
</feature>
<dbReference type="Gene3D" id="3.90.190.10">
    <property type="entry name" value="Protein tyrosine phosphatase superfamily"/>
    <property type="match status" value="2"/>
</dbReference>
<name>A0A5A8D048_CAFRO</name>
<protein>
    <submittedName>
        <fullName evidence="2">Uncharacterized protein</fullName>
    </submittedName>
</protein>
<dbReference type="Gene3D" id="3.40.30.10">
    <property type="entry name" value="Glutaredoxin"/>
    <property type="match status" value="1"/>
</dbReference>
<feature type="compositionally biased region" description="Gly residues" evidence="1">
    <location>
        <begin position="308"/>
        <end position="324"/>
    </location>
</feature>
<feature type="compositionally biased region" description="Basic and acidic residues" evidence="1">
    <location>
        <begin position="474"/>
        <end position="485"/>
    </location>
</feature>
<dbReference type="InterPro" id="IPR036249">
    <property type="entry name" value="Thioredoxin-like_sf"/>
</dbReference>
<organism evidence="2 3">
    <name type="scientific">Cafeteria roenbergensis</name>
    <name type="common">Marine flagellate</name>
    <dbReference type="NCBI Taxonomy" id="33653"/>
    <lineage>
        <taxon>Eukaryota</taxon>
        <taxon>Sar</taxon>
        <taxon>Stramenopiles</taxon>
        <taxon>Bigyra</taxon>
        <taxon>Opalozoa</taxon>
        <taxon>Bicosoecida</taxon>
        <taxon>Cafeteriaceae</taxon>
        <taxon>Cafeteria</taxon>
    </lineage>
</organism>
<accession>A0A5A8D048</accession>
<dbReference type="EMBL" id="VLTL01000143">
    <property type="protein sequence ID" value="KAA0158686.1"/>
    <property type="molecule type" value="Genomic_DNA"/>
</dbReference>
<dbReference type="SUPFAM" id="SSF52833">
    <property type="entry name" value="Thioredoxin-like"/>
    <property type="match status" value="1"/>
</dbReference>
<dbReference type="AlphaFoldDB" id="A0A5A8D048"/>
<gene>
    <name evidence="2" type="ORF">FNF28_06121</name>
</gene>
<dbReference type="Proteomes" id="UP000324907">
    <property type="component" value="Unassembled WGS sequence"/>
</dbReference>
<dbReference type="PROSITE" id="PS51354">
    <property type="entry name" value="GLUTAREDOXIN_2"/>
    <property type="match status" value="1"/>
</dbReference>
<sequence length="696" mass="70882">MGRITIFVKSRCKYCEKLRAFIKEAVQAHVLPFRNQLKPYYGIELCLVNVSADAARSAQCIALTGSRTVPQAFLNEEHIGNERTCTVFDQCGELAKKLRSLATKPSAAFPPEPEAAFVKLTSDMAFASQPTLAQIRGLSEFGFQSVVNLVHERERGHLRSEGVVATAAGLQYLPAAPREPPSIPISHIEVDVIPGLPMPGSGTVPPCLGGRASQGTCQAPSRADAETKETPGSTAASMASHRRRRHVGRRLSADDAAGAKAALEAAAAAAESHPCPAAGHGGMSGPETCCPRAGDAYDARLDLDLEEVGGGGGGAGGGAGGGRAGAAPSNQPLAPGVWEVARAASGGLATGPGPSTGQAPLDAIIEEEEAAAATRGVTVEDWGSPPASARCRIGASTGGTSVATPVSGDGSGSPGRGGGTRGCSEGPSDPPVARSVTASSGTAPFGPEDAGPRGSVKKAPRDQGEEQQDDSDAADGKADSDESAPRDSPLGSRRPTGASSGAPESATGVAASDAGHTVSSFEPSTVWTMRHDDLAGRPALAMRAVRGAASGSAAESGDSGGAVARRFLRDAMSAAPSEAATLDSPRLGPFGASRTPDFGPAEPPMLADVHPPGEEDGPVWTPEWCRAAIEKVDAARKPVLVHCQTGVAACAVCLIRAARQLKSTPKQVARWAADLGHRIADHGDLEQCVAVLLSEA</sequence>
<dbReference type="InterPro" id="IPR029021">
    <property type="entry name" value="Prot-tyrosine_phosphatase-like"/>
</dbReference>